<organism evidence="1 2">
    <name type="scientific">Bosea vaviloviae</name>
    <dbReference type="NCBI Taxonomy" id="1526658"/>
    <lineage>
        <taxon>Bacteria</taxon>
        <taxon>Pseudomonadati</taxon>
        <taxon>Pseudomonadota</taxon>
        <taxon>Alphaproteobacteria</taxon>
        <taxon>Hyphomicrobiales</taxon>
        <taxon>Boseaceae</taxon>
        <taxon>Bosea</taxon>
    </lineage>
</organism>
<proteinExistence type="predicted"/>
<evidence type="ECO:0008006" key="3">
    <source>
        <dbReference type="Google" id="ProtNLM"/>
    </source>
</evidence>
<gene>
    <name evidence="1" type="ORF">BHK69_24915</name>
</gene>
<dbReference type="Proteomes" id="UP000094969">
    <property type="component" value="Chromosome"/>
</dbReference>
<keyword evidence="2" id="KW-1185">Reference proteome</keyword>
<dbReference type="OrthoDB" id="5465390at2"/>
<protein>
    <recommendedName>
        <fullName evidence="3">Aspartate/glutamate racemase family protein</fullName>
    </recommendedName>
</protein>
<dbReference type="EMBL" id="CP017147">
    <property type="protein sequence ID" value="AOO83257.1"/>
    <property type="molecule type" value="Genomic_DNA"/>
</dbReference>
<dbReference type="RefSeq" id="WP_069692457.1">
    <property type="nucleotide sequence ID" value="NZ_CP017147.1"/>
</dbReference>
<dbReference type="STRING" id="1526658.BHK69_24915"/>
<sequence>MQPMKKTYYGVTLGILMVKSHFRRFHGDIGHAGTWSFPVQYRIVADAVPSRMTEMHNVSLLEPFKAAAQELIEAGVDGITTTCGFLSIYQRELADFCSVPVATSALLQVPMVERIIPGNKKVGILTYNGDALTGRYLEAAGVAADTPVVGMPPTSEFVRSIRDGDDSVPFEVLREEVLATAGTLMTRHPDIGAIVSECTNLTPFSADIAQRFRVPVFDAVTMVNCFHAALKPQRFAQD</sequence>
<evidence type="ECO:0000313" key="1">
    <source>
        <dbReference type="EMBL" id="AOO83257.1"/>
    </source>
</evidence>
<dbReference type="KEGG" id="bvv:BHK69_24915"/>
<evidence type="ECO:0000313" key="2">
    <source>
        <dbReference type="Proteomes" id="UP000094969"/>
    </source>
</evidence>
<reference evidence="1 2" key="1">
    <citation type="journal article" date="2015" name="Antonie Van Leeuwenhoek">
        <title>Bosea vaviloviae sp. nov., a new species of slow-growing rhizobia isolated from nodules of the relict species Vavilovia formosa (Stev.) Fed.</title>
        <authorList>
            <person name="Safronova V.I."/>
            <person name="Kuznetsova I.G."/>
            <person name="Sazanova A.L."/>
            <person name="Kimeklis A.K."/>
            <person name="Belimov A.A."/>
            <person name="Andronov E.E."/>
            <person name="Pinaev A.G."/>
            <person name="Chizhevskaya E.P."/>
            <person name="Pukhaev A.R."/>
            <person name="Popov K.P."/>
            <person name="Willems A."/>
            <person name="Tikhonovich I.A."/>
        </authorList>
    </citation>
    <scope>NUCLEOTIDE SEQUENCE [LARGE SCALE GENOMIC DNA]</scope>
    <source>
        <strain evidence="1 2">Vaf18</strain>
    </source>
</reference>
<accession>A0A1D7U7C4</accession>
<dbReference type="NCBIfam" id="NF005679">
    <property type="entry name" value="PRK07475.1"/>
    <property type="match status" value="1"/>
</dbReference>
<dbReference type="AlphaFoldDB" id="A0A1D7U7C4"/>
<name>A0A1D7U7C4_9HYPH</name>